<accession>A0A9X2JRA1</accession>
<organism evidence="1 2">
    <name type="scientific">Limimaricola litoreus</name>
    <dbReference type="NCBI Taxonomy" id="2955316"/>
    <lineage>
        <taxon>Bacteria</taxon>
        <taxon>Pseudomonadati</taxon>
        <taxon>Pseudomonadota</taxon>
        <taxon>Alphaproteobacteria</taxon>
        <taxon>Rhodobacterales</taxon>
        <taxon>Paracoccaceae</taxon>
        <taxon>Limimaricola</taxon>
    </lineage>
</organism>
<comment type="caution">
    <text evidence="1">The sequence shown here is derived from an EMBL/GenBank/DDBJ whole genome shotgun (WGS) entry which is preliminary data.</text>
</comment>
<dbReference type="AlphaFoldDB" id="A0A9X2JRA1"/>
<sequence length="122" mass="12690">MPLKMGGRLHHMSCMARVLLLCLLVLGFAAQLVPASAGPVAQMHSGAAMDMADCLDCPAQTPAAGEACEASGVCAAAPTALPLLETAEVFAPRLHDLWFAQFQDAFPSGDPAPLLEPPRPLI</sequence>
<keyword evidence="2" id="KW-1185">Reference proteome</keyword>
<evidence type="ECO:0000313" key="2">
    <source>
        <dbReference type="Proteomes" id="UP001139477"/>
    </source>
</evidence>
<gene>
    <name evidence="1" type="ORF">NHG85_17080</name>
</gene>
<evidence type="ECO:0000313" key="1">
    <source>
        <dbReference type="EMBL" id="MCP1170220.1"/>
    </source>
</evidence>
<protein>
    <submittedName>
        <fullName evidence="1">Uncharacterized protein</fullName>
    </submittedName>
</protein>
<proteinExistence type="predicted"/>
<dbReference type="Proteomes" id="UP001139477">
    <property type="component" value="Unassembled WGS sequence"/>
</dbReference>
<name>A0A9X2JRA1_9RHOB</name>
<reference evidence="1" key="1">
    <citation type="submission" date="2022-06" db="EMBL/GenBank/DDBJ databases">
        <title>Limimaricola sediminis sp. nov., isolated from an intertidal sediment.</title>
        <authorList>
            <person name="Shao X."/>
        </authorList>
    </citation>
    <scope>NUCLEOTIDE SEQUENCE</scope>
    <source>
        <strain evidence="1">ASW11-118</strain>
    </source>
</reference>
<dbReference type="EMBL" id="JAMYXC010000274">
    <property type="protein sequence ID" value="MCP1170220.1"/>
    <property type="molecule type" value="Genomic_DNA"/>
</dbReference>